<feature type="region of interest" description="Disordered" evidence="1">
    <location>
        <begin position="426"/>
        <end position="468"/>
    </location>
</feature>
<sequence length="468" mass="49900">MSGLRWAGWTRARAWLLLLLCLLPMGGMAAVAVPALDDPVVDTAHALSADTRNTLRTQALQLQARTGAQLQVLVVDHVGDEGIEAYAQRVFEQWQLGRAGVDDGVLLLVAVQDRRVRIQTGYGLEGAIPDAYAARIIDKAIVPRFREGDLDQGLLEGTKVVVALIDGEALPEWEDPSARNVLPPDWRSADSVVALTLLAGFLAGLWRSPSSPPVAKTADDFARRHRERRRATSRAAAPPQARPKRLPAWGRPMLVTAVVAMGMLAAALWAPRAALAALCFVLALCVPVASVLGWCWRRSRGLRWVLLGLLAVSAAFFVLMLLRGRLPPSLALHTLLDLAVGIAAMLVFFVVQAGRARWHKDRSSFAVRFAVLLLLSAGYALCALLAIDRAEPAARLAATIGWSAGTLVLYFVWIFTLLPADRARSGRRASGSQRSASSSASSSSSSSGSSSWSGGGGRSGGGGASGSW</sequence>
<evidence type="ECO:0000259" key="4">
    <source>
        <dbReference type="Pfam" id="PF04536"/>
    </source>
</evidence>
<proteinExistence type="predicted"/>
<dbReference type="Gene3D" id="3.10.310.50">
    <property type="match status" value="1"/>
</dbReference>
<dbReference type="InterPro" id="IPR036259">
    <property type="entry name" value="MFS_trans_sf"/>
</dbReference>
<feature type="transmembrane region" description="Helical" evidence="2">
    <location>
        <begin position="252"/>
        <end position="269"/>
    </location>
</feature>
<keyword evidence="6" id="KW-1185">Reference proteome</keyword>
<feature type="transmembrane region" description="Helical" evidence="2">
    <location>
        <begin position="393"/>
        <end position="418"/>
    </location>
</feature>
<feature type="domain" description="TPM" evidence="4">
    <location>
        <begin position="40"/>
        <end position="162"/>
    </location>
</feature>
<organism evidence="5 6">
    <name type="scientific">Stenotrophomonas beteli</name>
    <dbReference type="NCBI Taxonomy" id="3384461"/>
    <lineage>
        <taxon>Bacteria</taxon>
        <taxon>Pseudomonadati</taxon>
        <taxon>Pseudomonadota</taxon>
        <taxon>Gammaproteobacteria</taxon>
        <taxon>Lysobacterales</taxon>
        <taxon>Lysobacteraceae</taxon>
        <taxon>Stenotrophomonas</taxon>
        <taxon>Stenotrophomonas maltophilia group</taxon>
    </lineage>
</organism>
<keyword evidence="2" id="KW-0472">Membrane</keyword>
<evidence type="ECO:0000256" key="2">
    <source>
        <dbReference type="SAM" id="Phobius"/>
    </source>
</evidence>
<feature type="transmembrane region" description="Helical" evidence="2">
    <location>
        <begin position="330"/>
        <end position="353"/>
    </location>
</feature>
<keyword evidence="3" id="KW-0732">Signal</keyword>
<dbReference type="SUPFAM" id="SSF103473">
    <property type="entry name" value="MFS general substrate transporter"/>
    <property type="match status" value="1"/>
</dbReference>
<accession>A0A0R0B2B1</accession>
<feature type="signal peptide" evidence="3">
    <location>
        <begin position="1"/>
        <end position="29"/>
    </location>
</feature>
<protein>
    <recommendedName>
        <fullName evidence="4">TPM domain-containing protein</fullName>
    </recommendedName>
</protein>
<dbReference type="Proteomes" id="UP000051757">
    <property type="component" value="Unassembled WGS sequence"/>
</dbReference>
<reference evidence="5 6" key="1">
    <citation type="journal article" date="2016" name="Front. Microbiol.">
        <title>Genome Sequence of Type Strains of Genus Stenotrophomonas.</title>
        <authorList>
            <person name="Patil P.P."/>
            <person name="Midha S."/>
            <person name="Kumar S."/>
            <person name="Patil P.B."/>
        </authorList>
    </citation>
    <scope>NUCLEOTIDE SEQUENCE [LARGE SCALE GENOMIC DNA]</scope>
    <source>
        <strain evidence="5 6">LMG 978</strain>
    </source>
</reference>
<feature type="transmembrane region" description="Helical" evidence="2">
    <location>
        <begin position="275"/>
        <end position="297"/>
    </location>
</feature>
<keyword evidence="2" id="KW-0812">Transmembrane</keyword>
<dbReference type="PANTHER" id="PTHR30373">
    <property type="entry name" value="UPF0603 PROTEIN YGCG"/>
    <property type="match status" value="1"/>
</dbReference>
<dbReference type="EMBL" id="LLXV01000055">
    <property type="protein sequence ID" value="KRG48722.1"/>
    <property type="molecule type" value="Genomic_DNA"/>
</dbReference>
<evidence type="ECO:0000313" key="6">
    <source>
        <dbReference type="Proteomes" id="UP000051757"/>
    </source>
</evidence>
<dbReference type="Pfam" id="PF04536">
    <property type="entry name" value="TPM_phosphatase"/>
    <property type="match status" value="1"/>
</dbReference>
<name>A0A0R0B2B1_9GAMM</name>
<feature type="chain" id="PRO_5006391713" description="TPM domain-containing protein" evidence="3">
    <location>
        <begin position="30"/>
        <end position="468"/>
    </location>
</feature>
<evidence type="ECO:0000256" key="1">
    <source>
        <dbReference type="SAM" id="MobiDB-lite"/>
    </source>
</evidence>
<dbReference type="OrthoDB" id="9810918at2"/>
<feature type="transmembrane region" description="Helical" evidence="2">
    <location>
        <begin position="304"/>
        <end position="324"/>
    </location>
</feature>
<comment type="caution">
    <text evidence="5">The sequence shown here is derived from an EMBL/GenBank/DDBJ whole genome shotgun (WGS) entry which is preliminary data.</text>
</comment>
<feature type="compositionally biased region" description="Gly residues" evidence="1">
    <location>
        <begin position="453"/>
        <end position="468"/>
    </location>
</feature>
<gene>
    <name evidence="5" type="ORF">ARC23_02540</name>
</gene>
<feature type="transmembrane region" description="Helical" evidence="2">
    <location>
        <begin position="365"/>
        <end position="387"/>
    </location>
</feature>
<feature type="compositionally biased region" description="Low complexity" evidence="1">
    <location>
        <begin position="428"/>
        <end position="452"/>
    </location>
</feature>
<keyword evidence="2" id="KW-1133">Transmembrane helix</keyword>
<dbReference type="PANTHER" id="PTHR30373:SF2">
    <property type="entry name" value="UPF0603 PROTEIN YGCG"/>
    <property type="match status" value="1"/>
</dbReference>
<dbReference type="AlphaFoldDB" id="A0A0R0B2B1"/>
<dbReference type="InterPro" id="IPR007621">
    <property type="entry name" value="TPM_dom"/>
</dbReference>
<evidence type="ECO:0000256" key="3">
    <source>
        <dbReference type="SAM" id="SignalP"/>
    </source>
</evidence>
<evidence type="ECO:0000313" key="5">
    <source>
        <dbReference type="EMBL" id="KRG48722.1"/>
    </source>
</evidence>